<gene>
    <name evidence="2" type="ORF">AVDCRST_MAG50-860</name>
</gene>
<feature type="compositionally biased region" description="Basic and acidic residues" evidence="1">
    <location>
        <begin position="104"/>
        <end position="119"/>
    </location>
</feature>
<feature type="non-terminal residue" evidence="2">
    <location>
        <position position="1"/>
    </location>
</feature>
<feature type="compositionally biased region" description="Basic residues" evidence="1">
    <location>
        <begin position="151"/>
        <end position="166"/>
    </location>
</feature>
<organism evidence="2">
    <name type="scientific">uncultured Acidimicrobiales bacterium</name>
    <dbReference type="NCBI Taxonomy" id="310071"/>
    <lineage>
        <taxon>Bacteria</taxon>
        <taxon>Bacillati</taxon>
        <taxon>Actinomycetota</taxon>
        <taxon>Acidimicrobiia</taxon>
        <taxon>Acidimicrobiales</taxon>
        <taxon>environmental samples</taxon>
    </lineage>
</organism>
<dbReference type="AlphaFoldDB" id="A0A6J4HKH4"/>
<proteinExistence type="predicted"/>
<dbReference type="EMBL" id="CADCTF010000050">
    <property type="protein sequence ID" value="CAA9226565.1"/>
    <property type="molecule type" value="Genomic_DNA"/>
</dbReference>
<protein>
    <submittedName>
        <fullName evidence="2">Uncharacterized protein</fullName>
    </submittedName>
</protein>
<accession>A0A6J4HKH4</accession>
<feature type="non-terminal residue" evidence="2">
    <location>
        <position position="258"/>
    </location>
</feature>
<sequence>ERCKVALDSQRLGVDGWLYGPTRPAGPDRRPLRLCVQHHRRAPRLARAHRSRRRLRIGCGRLLALPAGASAPGRAGHVDRRVRAGHAARGRALPPGQRPIGARPGDRYSRRPVLRDRPRQPRVGRPSPPVARGRRHPRCLHGRGAASPAPRHLHPSRAGHPARGRRGLPAGDVDLRAGTRGHQRGRRRLGGRAAPGIGGQGVARHRPAVGRRVQLPDARARCRRPARPGPHCARPGLLGRALPRPGSGRGSCVGRRHL</sequence>
<evidence type="ECO:0000313" key="2">
    <source>
        <dbReference type="EMBL" id="CAA9226565.1"/>
    </source>
</evidence>
<feature type="compositionally biased region" description="Basic residues" evidence="1">
    <location>
        <begin position="132"/>
        <end position="141"/>
    </location>
</feature>
<feature type="compositionally biased region" description="Basic residues" evidence="1">
    <location>
        <begin position="179"/>
        <end position="190"/>
    </location>
</feature>
<reference evidence="2" key="1">
    <citation type="submission" date="2020-02" db="EMBL/GenBank/DDBJ databases">
        <authorList>
            <person name="Meier V. D."/>
        </authorList>
    </citation>
    <scope>NUCLEOTIDE SEQUENCE</scope>
    <source>
        <strain evidence="2">AVDCRST_MAG50</strain>
    </source>
</reference>
<feature type="region of interest" description="Disordered" evidence="1">
    <location>
        <begin position="82"/>
        <end position="258"/>
    </location>
</feature>
<evidence type="ECO:0000256" key="1">
    <source>
        <dbReference type="SAM" id="MobiDB-lite"/>
    </source>
</evidence>
<name>A0A6J4HKH4_9ACTN</name>